<accession>A0AAD5PQF0</accession>
<protein>
    <submittedName>
        <fullName evidence="2">Uncharacterized protein</fullName>
    </submittedName>
</protein>
<dbReference type="AlphaFoldDB" id="A0AAD5PQF0"/>
<reference evidence="2 3" key="1">
    <citation type="submission" date="2022-05" db="EMBL/GenBank/DDBJ databases">
        <title>A multi-omics perspective on studying reproductive biology in Daphnia sinensis.</title>
        <authorList>
            <person name="Jia J."/>
        </authorList>
    </citation>
    <scope>NUCLEOTIDE SEQUENCE [LARGE SCALE GENOMIC DNA]</scope>
    <source>
        <strain evidence="2 3">WSL</strain>
    </source>
</reference>
<proteinExistence type="predicted"/>
<dbReference type="EMBL" id="WJBH02000009">
    <property type="protein sequence ID" value="KAI9553094.1"/>
    <property type="molecule type" value="Genomic_DNA"/>
</dbReference>
<gene>
    <name evidence="2" type="ORF">GHT06_020985</name>
</gene>
<evidence type="ECO:0000256" key="1">
    <source>
        <dbReference type="SAM" id="Phobius"/>
    </source>
</evidence>
<keyword evidence="1" id="KW-0812">Transmembrane</keyword>
<feature type="transmembrane region" description="Helical" evidence="1">
    <location>
        <begin position="15"/>
        <end position="36"/>
    </location>
</feature>
<evidence type="ECO:0000313" key="3">
    <source>
        <dbReference type="Proteomes" id="UP000820818"/>
    </source>
</evidence>
<evidence type="ECO:0000313" key="2">
    <source>
        <dbReference type="EMBL" id="KAI9553094.1"/>
    </source>
</evidence>
<name>A0AAD5PQF0_9CRUS</name>
<sequence>MKKQENFAQNGKWPLLYLVSFFFSFLLHGFPLLVLLMTHCNEKNNAICAVSNKNADCPN</sequence>
<keyword evidence="1" id="KW-1133">Transmembrane helix</keyword>
<dbReference type="Proteomes" id="UP000820818">
    <property type="component" value="Linkage Group LG9"/>
</dbReference>
<keyword evidence="1" id="KW-0472">Membrane</keyword>
<keyword evidence="3" id="KW-1185">Reference proteome</keyword>
<organism evidence="2 3">
    <name type="scientific">Daphnia sinensis</name>
    <dbReference type="NCBI Taxonomy" id="1820382"/>
    <lineage>
        <taxon>Eukaryota</taxon>
        <taxon>Metazoa</taxon>
        <taxon>Ecdysozoa</taxon>
        <taxon>Arthropoda</taxon>
        <taxon>Crustacea</taxon>
        <taxon>Branchiopoda</taxon>
        <taxon>Diplostraca</taxon>
        <taxon>Cladocera</taxon>
        <taxon>Anomopoda</taxon>
        <taxon>Daphniidae</taxon>
        <taxon>Daphnia</taxon>
        <taxon>Daphnia similis group</taxon>
    </lineage>
</organism>
<comment type="caution">
    <text evidence="2">The sequence shown here is derived from an EMBL/GenBank/DDBJ whole genome shotgun (WGS) entry which is preliminary data.</text>
</comment>